<feature type="compositionally biased region" description="Low complexity" evidence="5">
    <location>
        <begin position="250"/>
        <end position="259"/>
    </location>
</feature>
<evidence type="ECO:0008006" key="9">
    <source>
        <dbReference type="Google" id="ProtNLM"/>
    </source>
</evidence>
<evidence type="ECO:0000256" key="2">
    <source>
        <dbReference type="ARBA" id="ARBA00022692"/>
    </source>
</evidence>
<dbReference type="SUPFAM" id="SSF103473">
    <property type="entry name" value="MFS general substrate transporter"/>
    <property type="match status" value="1"/>
</dbReference>
<protein>
    <recommendedName>
        <fullName evidence="9">Nodulin-like domain-containing protein</fullName>
    </recommendedName>
</protein>
<feature type="transmembrane region" description="Helical" evidence="6">
    <location>
        <begin position="499"/>
        <end position="525"/>
    </location>
</feature>
<dbReference type="PANTHER" id="PTHR21576:SF166">
    <property type="entry name" value="ADR278WP"/>
    <property type="match status" value="1"/>
</dbReference>
<evidence type="ECO:0000256" key="5">
    <source>
        <dbReference type="SAM" id="MobiDB-lite"/>
    </source>
</evidence>
<evidence type="ECO:0000256" key="1">
    <source>
        <dbReference type="ARBA" id="ARBA00004141"/>
    </source>
</evidence>
<keyword evidence="3 6" id="KW-1133">Transmembrane helix</keyword>
<evidence type="ECO:0000256" key="6">
    <source>
        <dbReference type="SAM" id="Phobius"/>
    </source>
</evidence>
<dbReference type="InterPro" id="IPR036259">
    <property type="entry name" value="MFS_trans_sf"/>
</dbReference>
<evidence type="ECO:0000313" key="8">
    <source>
        <dbReference type="Proteomes" id="UP001497600"/>
    </source>
</evidence>
<keyword evidence="4 6" id="KW-0472">Membrane</keyword>
<feature type="transmembrane region" description="Helical" evidence="6">
    <location>
        <begin position="386"/>
        <end position="407"/>
    </location>
</feature>
<dbReference type="Pfam" id="PF07690">
    <property type="entry name" value="MFS_1"/>
    <property type="match status" value="1"/>
</dbReference>
<feature type="transmembrane region" description="Helical" evidence="6">
    <location>
        <begin position="84"/>
        <end position="103"/>
    </location>
</feature>
<comment type="subcellular location">
    <subcellularLocation>
        <location evidence="1">Membrane</location>
        <topology evidence="1">Multi-pass membrane protein</topology>
    </subcellularLocation>
</comment>
<sequence length="530" mass="59765">MFLHRFIISINAYLPPTNHWSTLVATIPVAFATGTLFVYSAFSTQLAEKCGLDVSQTGNLNISATLGSALGGILSGIVTDMYGSQLPILFSCIMLSLGYFWLYCSYLQGFNATSVQLLAAMFFVGLGSVSGYFSSLKAVVVNFPDNKGAAQSVTIASFAISSLIYSWVSTKVLNGDTEKFLLILSISCGILTLFGFIFIRLDGHIDNVDQEEESFLADMRHEIEYLENIDTSTSESTSLMDGSTSDILANSSNNTSRSNISEEYRKANTLTPQVIQTTVRNRQDLKHKSLKDSLLHPIFWFHYFIFSITQGFGQMYIYSVGFILKAEHYYYTHEKYLDPSVAPNTPTLHYLQALHVSIIALSSFGGRLASGPVSDIFVKKFQLQRHWGLIFGTIIMFIGHVLLMFCFPSRFQYLYQGNIILMVISCLIGFAYGFTFTCYPVIVSDIFSLQNYSFIWGCLYTSTTFGLTFMSKLFGMIYDMNSDYWDDKSKSYVCNRGSWCYQLTFEITSLLCIFVISVVLIFIYIRHRYR</sequence>
<proteinExistence type="predicted"/>
<feature type="transmembrane region" description="Helical" evidence="6">
    <location>
        <begin position="115"/>
        <end position="136"/>
    </location>
</feature>
<feature type="transmembrane region" description="Helical" evidence="6">
    <location>
        <begin position="180"/>
        <end position="199"/>
    </location>
</feature>
<gene>
    <name evidence="7" type="ORF">CAAN4_H10528</name>
</gene>
<feature type="transmembrane region" description="Helical" evidence="6">
    <location>
        <begin position="60"/>
        <end position="78"/>
    </location>
</feature>
<feature type="transmembrane region" description="Helical" evidence="6">
    <location>
        <begin position="300"/>
        <end position="326"/>
    </location>
</feature>
<evidence type="ECO:0000256" key="3">
    <source>
        <dbReference type="ARBA" id="ARBA00022989"/>
    </source>
</evidence>
<feature type="compositionally biased region" description="Polar residues" evidence="5">
    <location>
        <begin position="234"/>
        <end position="249"/>
    </location>
</feature>
<feature type="transmembrane region" description="Helical" evidence="6">
    <location>
        <begin position="148"/>
        <end position="168"/>
    </location>
</feature>
<feature type="transmembrane region" description="Helical" evidence="6">
    <location>
        <begin position="20"/>
        <end position="39"/>
    </location>
</feature>
<dbReference type="Proteomes" id="UP001497600">
    <property type="component" value="Chromosome H"/>
</dbReference>
<dbReference type="Gene3D" id="1.20.1250.20">
    <property type="entry name" value="MFS general substrate transporter like domains"/>
    <property type="match status" value="2"/>
</dbReference>
<feature type="region of interest" description="Disordered" evidence="5">
    <location>
        <begin position="234"/>
        <end position="259"/>
    </location>
</feature>
<evidence type="ECO:0000256" key="4">
    <source>
        <dbReference type="ARBA" id="ARBA00023136"/>
    </source>
</evidence>
<evidence type="ECO:0000313" key="7">
    <source>
        <dbReference type="EMBL" id="CAK7921131.1"/>
    </source>
</evidence>
<reference evidence="7 8" key="1">
    <citation type="submission" date="2024-01" db="EMBL/GenBank/DDBJ databases">
        <authorList>
            <consortium name="Genoscope - CEA"/>
            <person name="William W."/>
        </authorList>
    </citation>
    <scope>NUCLEOTIDE SEQUENCE [LARGE SCALE GENOMIC DNA]</scope>
    <source>
        <strain evidence="7 8">29B2s-10</strain>
    </source>
</reference>
<accession>A0ABP0ENQ7</accession>
<feature type="transmembrane region" description="Helical" evidence="6">
    <location>
        <begin position="419"/>
        <end position="442"/>
    </location>
</feature>
<keyword evidence="2 6" id="KW-0812">Transmembrane</keyword>
<dbReference type="InterPro" id="IPR011701">
    <property type="entry name" value="MFS"/>
</dbReference>
<feature type="transmembrane region" description="Helical" evidence="6">
    <location>
        <begin position="454"/>
        <end position="478"/>
    </location>
</feature>
<keyword evidence="8" id="KW-1185">Reference proteome</keyword>
<dbReference type="EMBL" id="OZ004260">
    <property type="protein sequence ID" value="CAK7921131.1"/>
    <property type="molecule type" value="Genomic_DNA"/>
</dbReference>
<dbReference type="PANTHER" id="PTHR21576">
    <property type="entry name" value="UNCHARACTERIZED NODULIN-LIKE PROTEIN"/>
    <property type="match status" value="1"/>
</dbReference>
<name>A0ABP0ENQ7_9ASCO</name>
<organism evidence="7 8">
    <name type="scientific">[Candida] anglica</name>
    <dbReference type="NCBI Taxonomy" id="148631"/>
    <lineage>
        <taxon>Eukaryota</taxon>
        <taxon>Fungi</taxon>
        <taxon>Dikarya</taxon>
        <taxon>Ascomycota</taxon>
        <taxon>Saccharomycotina</taxon>
        <taxon>Pichiomycetes</taxon>
        <taxon>Debaryomycetaceae</taxon>
        <taxon>Kurtzmaniella</taxon>
    </lineage>
</organism>